<dbReference type="AlphaFoldDB" id="A0A8J7PDC6"/>
<dbReference type="InterPro" id="IPR011990">
    <property type="entry name" value="TPR-like_helical_dom_sf"/>
</dbReference>
<name>A0A8J7PDC6_9BACT</name>
<accession>A0A8J7PDC6</accession>
<evidence type="ECO:0000313" key="1">
    <source>
        <dbReference type="EMBL" id="MBN8662797.1"/>
    </source>
</evidence>
<protein>
    <recommendedName>
        <fullName evidence="3">Tetratricopeptide repeat protein</fullName>
    </recommendedName>
</protein>
<dbReference type="Gene3D" id="1.25.40.10">
    <property type="entry name" value="Tetratricopeptide repeat domain"/>
    <property type="match status" value="1"/>
</dbReference>
<gene>
    <name evidence="1" type="ORF">J0M35_20685</name>
</gene>
<evidence type="ECO:0008006" key="3">
    <source>
        <dbReference type="Google" id="ProtNLM"/>
    </source>
</evidence>
<dbReference type="Proteomes" id="UP000664277">
    <property type="component" value="Unassembled WGS sequence"/>
</dbReference>
<reference evidence="1" key="1">
    <citation type="submission" date="2021-02" db="EMBL/GenBank/DDBJ databases">
        <title>Genome-Resolved Metagenomics of a Microbial Community Performing Photosynthetic Biological Nutrient Removal.</title>
        <authorList>
            <person name="Mcdaniel E.A."/>
        </authorList>
    </citation>
    <scope>NUCLEOTIDE SEQUENCE</scope>
    <source>
        <strain evidence="1">UWPOB_OBS1</strain>
    </source>
</reference>
<proteinExistence type="predicted"/>
<comment type="caution">
    <text evidence="1">The sequence shown here is derived from an EMBL/GenBank/DDBJ whole genome shotgun (WGS) entry which is preliminary data.</text>
</comment>
<evidence type="ECO:0000313" key="2">
    <source>
        <dbReference type="Proteomes" id="UP000664277"/>
    </source>
</evidence>
<dbReference type="EMBL" id="JAFLCK010000054">
    <property type="protein sequence ID" value="MBN8662797.1"/>
    <property type="molecule type" value="Genomic_DNA"/>
</dbReference>
<dbReference type="SUPFAM" id="SSF48452">
    <property type="entry name" value="TPR-like"/>
    <property type="match status" value="1"/>
</dbReference>
<organism evidence="1 2">
    <name type="scientific">Candidatus Obscuribacter phosphatis</name>
    <dbReference type="NCBI Taxonomy" id="1906157"/>
    <lineage>
        <taxon>Bacteria</taxon>
        <taxon>Bacillati</taxon>
        <taxon>Candidatus Melainabacteria</taxon>
        <taxon>Candidatus Obscuribacterales</taxon>
        <taxon>Candidatus Obscuribacteraceae</taxon>
        <taxon>Candidatus Obscuribacter</taxon>
    </lineage>
</organism>
<sequence>MAGYVAFLSDQTEKPAFSQNSSASNNQTGKTEAKAVLREYDDITSEEFESPRILILKAQQALRHRDVDRAVSQMERAMALAPKDVDVHYFYALSLEAKMKRARFKDEKTFGNCVSSWLKLYRGEVGDEKGLTFKGVGLAAGSFSDDEMAMHGKEHLLSLVGFLPKAWESDKKYVKRAVASLGQTSPH</sequence>